<accession>A0A8J9TLR3</accession>
<feature type="transmembrane region" description="Helical" evidence="8">
    <location>
        <begin position="490"/>
        <end position="513"/>
    </location>
</feature>
<evidence type="ECO:0000313" key="10">
    <source>
        <dbReference type="EMBL" id="CAG9283367.1"/>
    </source>
</evidence>
<dbReference type="InterPro" id="IPR035952">
    <property type="entry name" value="Rhomboid-like_sf"/>
</dbReference>
<keyword evidence="6 8" id="KW-1133">Transmembrane helix</keyword>
<organism evidence="10">
    <name type="scientific">Phaeodactylum tricornutum</name>
    <name type="common">Diatom</name>
    <dbReference type="NCBI Taxonomy" id="2850"/>
    <lineage>
        <taxon>Eukaryota</taxon>
        <taxon>Sar</taxon>
        <taxon>Stramenopiles</taxon>
        <taxon>Ochrophyta</taxon>
        <taxon>Bacillariophyta</taxon>
        <taxon>Bacillariophyceae</taxon>
        <taxon>Bacillariophycidae</taxon>
        <taxon>Naviculales</taxon>
        <taxon>Phaeodactylaceae</taxon>
        <taxon>Phaeodactylum</taxon>
    </lineage>
</organism>
<feature type="transmembrane region" description="Helical" evidence="8">
    <location>
        <begin position="533"/>
        <end position="554"/>
    </location>
</feature>
<protein>
    <recommendedName>
        <fullName evidence="9">Peptidase S54 rhomboid domain-containing protein</fullName>
    </recommendedName>
</protein>
<dbReference type="Pfam" id="PF01694">
    <property type="entry name" value="Rhomboid"/>
    <property type="match status" value="1"/>
</dbReference>
<keyword evidence="5" id="KW-0378">Hydrolase</keyword>
<evidence type="ECO:0000256" key="5">
    <source>
        <dbReference type="ARBA" id="ARBA00022801"/>
    </source>
</evidence>
<feature type="transmembrane region" description="Helical" evidence="8">
    <location>
        <begin position="236"/>
        <end position="253"/>
    </location>
</feature>
<feature type="domain" description="Peptidase S54 rhomboid" evidence="9">
    <location>
        <begin position="272"/>
        <end position="437"/>
    </location>
</feature>
<dbReference type="AlphaFoldDB" id="A0A8J9TLR3"/>
<evidence type="ECO:0000256" key="7">
    <source>
        <dbReference type="ARBA" id="ARBA00023136"/>
    </source>
</evidence>
<keyword evidence="7 8" id="KW-0472">Membrane</keyword>
<evidence type="ECO:0000256" key="8">
    <source>
        <dbReference type="SAM" id="Phobius"/>
    </source>
</evidence>
<evidence type="ECO:0000256" key="4">
    <source>
        <dbReference type="ARBA" id="ARBA00022692"/>
    </source>
</evidence>
<evidence type="ECO:0000256" key="1">
    <source>
        <dbReference type="ARBA" id="ARBA00004141"/>
    </source>
</evidence>
<sequence length="687" mass="75708">MSESVWSKTILVALLRLFICLYVFPFLLVGVHLHAVASSHQTLFVYIQRKESGEAIGVDRETRKNIYGTSPSIGGDNGVDDAVITGVYDYVQEGLFVWRESQHIKSSSWTRFSWPDITSNRFTSPRDGFSITDISSVVSPTRLSRSRDSSEWCLYAGRDWKKVACHEGSAVVGEYIDTDTVSGAVDTSSQNDKIRIQIQYISSFDRWRHGSASSPFGYRTTIKLKPWQRMLLEKPATLFWMGINIGLAFVYWNRRIAVSSVAKVYSKMMHDGEIWRGLSGATAHFETWHLFFNMQALYSLGSELESNDGSTKYSSVTFFMYTASLVLWTTIFWLLLETLKRRFESAMSPVASGDSPTVGFSGVLFAWMVVASLEQSQTCPVHFLPSLCFVTHEFVGFRFNFAPLVQLGIAQVLLPRVSLTGHLAGILSGLALHWGLLPLAYTQPAVLLPTLYAMYLKFVCPTTQVFSTRLGSNDTSDRVARFSHQWGLKIVLAMSSWTFGVMNALTICFGLVVGYGHWNSGKLPKDIRVVKGWMITVVLACLLDAMSVAGWTLLVPGASRLPAAIAPTSVMVIRWVAFMTSLAGAACHLTPTGSTGDSGDEANTSGIFDMVLGWTVVQPATVLAHAWSRDRVLPTGVFAGPGQALGGVSCSTELASSTRPTRWGGQGYRLGAKVDDRNHDTELSVVL</sequence>
<dbReference type="PANTHER" id="PTHR43066">
    <property type="entry name" value="RHOMBOID-RELATED PROTEIN"/>
    <property type="match status" value="1"/>
</dbReference>
<evidence type="ECO:0000256" key="6">
    <source>
        <dbReference type="ARBA" id="ARBA00022989"/>
    </source>
</evidence>
<dbReference type="GO" id="GO:0004252">
    <property type="term" value="F:serine-type endopeptidase activity"/>
    <property type="evidence" value="ECO:0007669"/>
    <property type="project" value="InterPro"/>
</dbReference>
<feature type="transmembrane region" description="Helical" evidence="8">
    <location>
        <begin position="318"/>
        <end position="336"/>
    </location>
</feature>
<evidence type="ECO:0000256" key="3">
    <source>
        <dbReference type="ARBA" id="ARBA00022670"/>
    </source>
</evidence>
<dbReference type="InterPro" id="IPR022764">
    <property type="entry name" value="Peptidase_S54_rhomboid_dom"/>
</dbReference>
<proteinExistence type="inferred from homology"/>
<keyword evidence="3" id="KW-0645">Protease</keyword>
<dbReference type="Proteomes" id="UP000836788">
    <property type="component" value="Chromosome 19"/>
</dbReference>
<name>A0A8J9TLR3_PHATR</name>
<dbReference type="SUPFAM" id="SSF144091">
    <property type="entry name" value="Rhomboid-like"/>
    <property type="match status" value="1"/>
</dbReference>
<dbReference type="GO" id="GO:0006508">
    <property type="term" value="P:proteolysis"/>
    <property type="evidence" value="ECO:0007669"/>
    <property type="project" value="UniProtKB-KW"/>
</dbReference>
<feature type="transmembrane region" description="Helical" evidence="8">
    <location>
        <begin position="12"/>
        <end position="33"/>
    </location>
</feature>
<dbReference type="GO" id="GO:0016020">
    <property type="term" value="C:membrane"/>
    <property type="evidence" value="ECO:0007669"/>
    <property type="project" value="UniProtKB-SubCell"/>
</dbReference>
<evidence type="ECO:0000259" key="9">
    <source>
        <dbReference type="Pfam" id="PF01694"/>
    </source>
</evidence>
<dbReference type="EMBL" id="OU594960">
    <property type="protein sequence ID" value="CAG9283367.1"/>
    <property type="molecule type" value="Genomic_DNA"/>
</dbReference>
<dbReference type="Gene3D" id="1.20.1540.10">
    <property type="entry name" value="Rhomboid-like"/>
    <property type="match status" value="1"/>
</dbReference>
<evidence type="ECO:0000256" key="2">
    <source>
        <dbReference type="ARBA" id="ARBA00009045"/>
    </source>
</evidence>
<gene>
    <name evidence="10" type="ORF">PTTT1_LOCUS22548</name>
</gene>
<reference evidence="10" key="1">
    <citation type="submission" date="2022-02" db="EMBL/GenBank/DDBJ databases">
        <authorList>
            <person name="Giguere J D."/>
        </authorList>
    </citation>
    <scope>NUCLEOTIDE SEQUENCE</scope>
    <source>
        <strain evidence="10">CCAP 1055/1</strain>
    </source>
</reference>
<dbReference type="PANTHER" id="PTHR43066:SF1">
    <property type="entry name" value="RHOMBOID PROTEIN 2"/>
    <property type="match status" value="1"/>
</dbReference>
<comment type="similarity">
    <text evidence="2">Belongs to the peptidase S54 family.</text>
</comment>
<comment type="subcellular location">
    <subcellularLocation>
        <location evidence="1">Membrane</location>
        <topology evidence="1">Multi-pass membrane protein</topology>
    </subcellularLocation>
</comment>
<keyword evidence="4 8" id="KW-0812">Transmembrane</keyword>